<evidence type="ECO:0000313" key="1">
    <source>
        <dbReference type="EMBL" id="KAI5668217.1"/>
    </source>
</evidence>
<organism evidence="1 2">
    <name type="scientific">Catharanthus roseus</name>
    <name type="common">Madagascar periwinkle</name>
    <name type="synonym">Vinca rosea</name>
    <dbReference type="NCBI Taxonomy" id="4058"/>
    <lineage>
        <taxon>Eukaryota</taxon>
        <taxon>Viridiplantae</taxon>
        <taxon>Streptophyta</taxon>
        <taxon>Embryophyta</taxon>
        <taxon>Tracheophyta</taxon>
        <taxon>Spermatophyta</taxon>
        <taxon>Magnoliopsida</taxon>
        <taxon>eudicotyledons</taxon>
        <taxon>Gunneridae</taxon>
        <taxon>Pentapetalae</taxon>
        <taxon>asterids</taxon>
        <taxon>lamiids</taxon>
        <taxon>Gentianales</taxon>
        <taxon>Apocynaceae</taxon>
        <taxon>Rauvolfioideae</taxon>
        <taxon>Vinceae</taxon>
        <taxon>Catharanthinae</taxon>
        <taxon>Catharanthus</taxon>
    </lineage>
</organism>
<sequence>MDTTYKQRRNEQDGNANVPCMIITNRESSLMPVIEETSQTLHFGIETTNRAEGEHSVLKLWLSTCNGNLDIVFLNIDSLIEGQIAEIKSSLEYLGLKKSIMPRVIRY</sequence>
<protein>
    <submittedName>
        <fullName evidence="1">Uncharacterized protein</fullName>
    </submittedName>
</protein>
<gene>
    <name evidence="1" type="ORF">M9H77_18070</name>
</gene>
<accession>A0ACC0B6F6</accession>
<reference evidence="2" key="1">
    <citation type="journal article" date="2023" name="Nat. Plants">
        <title>Single-cell RNA sequencing provides a high-resolution roadmap for understanding the multicellular compartmentation of specialized metabolism.</title>
        <authorList>
            <person name="Sun S."/>
            <person name="Shen X."/>
            <person name="Li Y."/>
            <person name="Li Y."/>
            <person name="Wang S."/>
            <person name="Li R."/>
            <person name="Zhang H."/>
            <person name="Shen G."/>
            <person name="Guo B."/>
            <person name="Wei J."/>
            <person name="Xu J."/>
            <person name="St-Pierre B."/>
            <person name="Chen S."/>
            <person name="Sun C."/>
        </authorList>
    </citation>
    <scope>NUCLEOTIDE SEQUENCE [LARGE SCALE GENOMIC DNA]</scope>
</reference>
<evidence type="ECO:0000313" key="2">
    <source>
        <dbReference type="Proteomes" id="UP001060085"/>
    </source>
</evidence>
<dbReference type="EMBL" id="CM044704">
    <property type="protein sequence ID" value="KAI5668217.1"/>
    <property type="molecule type" value="Genomic_DNA"/>
</dbReference>
<keyword evidence="2" id="KW-1185">Reference proteome</keyword>
<comment type="caution">
    <text evidence="1">The sequence shown here is derived from an EMBL/GenBank/DDBJ whole genome shotgun (WGS) entry which is preliminary data.</text>
</comment>
<proteinExistence type="predicted"/>
<dbReference type="Proteomes" id="UP001060085">
    <property type="component" value="Linkage Group LG04"/>
</dbReference>
<name>A0ACC0B6F6_CATRO</name>